<dbReference type="SUPFAM" id="SSF58104">
    <property type="entry name" value="Methyl-accepting chemotaxis protein (MCP) signaling domain"/>
    <property type="match status" value="1"/>
</dbReference>
<organism evidence="3 4">
    <name type="scientific">Panagrolaimus superbus</name>
    <dbReference type="NCBI Taxonomy" id="310955"/>
    <lineage>
        <taxon>Eukaryota</taxon>
        <taxon>Metazoa</taxon>
        <taxon>Ecdysozoa</taxon>
        <taxon>Nematoda</taxon>
        <taxon>Chromadorea</taxon>
        <taxon>Rhabditida</taxon>
        <taxon>Tylenchina</taxon>
        <taxon>Panagrolaimomorpha</taxon>
        <taxon>Panagrolaimoidea</taxon>
        <taxon>Panagrolaimidae</taxon>
        <taxon>Panagrolaimus</taxon>
    </lineage>
</organism>
<dbReference type="GO" id="GO:0031083">
    <property type="term" value="C:BLOC-1 complex"/>
    <property type="evidence" value="ECO:0007669"/>
    <property type="project" value="TreeGrafter"/>
</dbReference>
<dbReference type="PANTHER" id="PTHR46479:SF1">
    <property type="entry name" value="BIOGENESIS OF LYSOSOME-RELATED ORGANELLES COMPLEX 1 SUBUNIT 2"/>
    <property type="match status" value="1"/>
</dbReference>
<dbReference type="Proteomes" id="UP000887577">
    <property type="component" value="Unplaced"/>
</dbReference>
<accession>A0A914YK46</accession>
<dbReference type="GO" id="GO:0043015">
    <property type="term" value="F:gamma-tubulin binding"/>
    <property type="evidence" value="ECO:0007669"/>
    <property type="project" value="TreeGrafter"/>
</dbReference>
<keyword evidence="2" id="KW-0175">Coiled coil</keyword>
<dbReference type="InterPro" id="IPR019269">
    <property type="entry name" value="BLOC1_su2"/>
</dbReference>
<keyword evidence="3" id="KW-1185">Reference proteome</keyword>
<dbReference type="Pfam" id="PF10046">
    <property type="entry name" value="BLOC1_2"/>
    <property type="match status" value="1"/>
</dbReference>
<dbReference type="GO" id="GO:0099078">
    <property type="term" value="C:BORC complex"/>
    <property type="evidence" value="ECO:0007669"/>
    <property type="project" value="TreeGrafter"/>
</dbReference>
<dbReference type="GO" id="GO:0016197">
    <property type="term" value="P:endosomal transport"/>
    <property type="evidence" value="ECO:0007669"/>
    <property type="project" value="TreeGrafter"/>
</dbReference>
<comment type="similarity">
    <text evidence="1">Belongs to the BLOC1S2 family.</text>
</comment>
<dbReference type="GO" id="GO:0000930">
    <property type="term" value="C:gamma-tubulin complex"/>
    <property type="evidence" value="ECO:0007669"/>
    <property type="project" value="TreeGrafter"/>
</dbReference>
<dbReference type="PANTHER" id="PTHR46479">
    <property type="entry name" value="BIOGENESIS OF LYSOSOME-RELATED ORGANELLES COMPLEX 1 SUBUNIT 2"/>
    <property type="match status" value="1"/>
</dbReference>
<dbReference type="WBParaSite" id="PSU_v2.g19243.t1">
    <property type="protein sequence ID" value="PSU_v2.g19243.t1"/>
    <property type="gene ID" value="PSU_v2.g19243"/>
</dbReference>
<evidence type="ECO:0000313" key="4">
    <source>
        <dbReference type="WBParaSite" id="PSU_v2.g19243.t1"/>
    </source>
</evidence>
<feature type="coiled-coil region" evidence="2">
    <location>
        <begin position="96"/>
        <end position="123"/>
    </location>
</feature>
<dbReference type="AlphaFoldDB" id="A0A914YK46"/>
<reference evidence="4" key="1">
    <citation type="submission" date="2022-11" db="UniProtKB">
        <authorList>
            <consortium name="WormBaseParasite"/>
        </authorList>
    </citation>
    <scope>IDENTIFICATION</scope>
</reference>
<proteinExistence type="inferred from homology"/>
<name>A0A914YK46_9BILA</name>
<evidence type="ECO:0000313" key="3">
    <source>
        <dbReference type="Proteomes" id="UP000887577"/>
    </source>
</evidence>
<protein>
    <submittedName>
        <fullName evidence="4">Biogenesis of lysosome-related organelles complex 1 subunit 2</fullName>
    </submittedName>
</protein>
<sequence>MGEINERASVSVDCPMSPLSASDEVRQLSNDVFNKVSGFVNGQVQGTTSDYKLIEEMNMSTAQRYTDMKQVASTISGRLYELGEKYESLRPYLQQVDEIEAASKRLESVVDTLENYVTSLEDKLRALQQPISQRM</sequence>
<evidence type="ECO:0000256" key="2">
    <source>
        <dbReference type="SAM" id="Coils"/>
    </source>
</evidence>
<evidence type="ECO:0000256" key="1">
    <source>
        <dbReference type="ARBA" id="ARBA00008468"/>
    </source>
</evidence>
<dbReference type="GO" id="GO:0032418">
    <property type="term" value="P:lysosome localization"/>
    <property type="evidence" value="ECO:0007669"/>
    <property type="project" value="TreeGrafter"/>
</dbReference>